<feature type="compositionally biased region" description="Basic and acidic residues" evidence="4">
    <location>
        <begin position="60"/>
        <end position="69"/>
    </location>
</feature>
<dbReference type="PANTHER" id="PTHR24198">
    <property type="entry name" value="ANKYRIN REPEAT AND PROTEIN KINASE DOMAIN-CONTAINING PROTEIN"/>
    <property type="match status" value="1"/>
</dbReference>
<feature type="repeat" description="ANK" evidence="3">
    <location>
        <begin position="175"/>
        <end position="207"/>
    </location>
</feature>
<protein>
    <submittedName>
        <fullName evidence="5">Ankyrin repeat-containing domain protein</fullName>
    </submittedName>
</protein>
<dbReference type="PROSITE" id="PS50297">
    <property type="entry name" value="ANK_REP_REGION"/>
    <property type="match status" value="1"/>
</dbReference>
<dbReference type="InterPro" id="IPR036770">
    <property type="entry name" value="Ankyrin_rpt-contain_sf"/>
</dbReference>
<organism evidence="5 6">
    <name type="scientific">Mucor circinelloides f. lusitanicus</name>
    <name type="common">Mucor racemosus var. lusitanicus</name>
    <dbReference type="NCBI Taxonomy" id="29924"/>
    <lineage>
        <taxon>Eukaryota</taxon>
        <taxon>Fungi</taxon>
        <taxon>Fungi incertae sedis</taxon>
        <taxon>Mucoromycota</taxon>
        <taxon>Mucoromycotina</taxon>
        <taxon>Mucoromycetes</taxon>
        <taxon>Mucorales</taxon>
        <taxon>Mucorineae</taxon>
        <taxon>Mucoraceae</taxon>
        <taxon>Mucor</taxon>
    </lineage>
</organism>
<feature type="compositionally biased region" description="Polar residues" evidence="4">
    <location>
        <begin position="35"/>
        <end position="46"/>
    </location>
</feature>
<dbReference type="SUPFAM" id="SSF48403">
    <property type="entry name" value="Ankyrin repeat"/>
    <property type="match status" value="2"/>
</dbReference>
<dbReference type="PANTHER" id="PTHR24198:SF165">
    <property type="entry name" value="ANKYRIN REPEAT-CONTAINING PROTEIN-RELATED"/>
    <property type="match status" value="1"/>
</dbReference>
<dbReference type="InterPro" id="IPR002110">
    <property type="entry name" value="Ankyrin_rpt"/>
</dbReference>
<keyword evidence="2 3" id="KW-0040">ANK repeat</keyword>
<accession>A0A8H4BQ40</accession>
<dbReference type="AlphaFoldDB" id="A0A8H4BQ40"/>
<name>A0A8H4BQ40_MUCCL</name>
<keyword evidence="1" id="KW-0677">Repeat</keyword>
<evidence type="ECO:0000313" key="6">
    <source>
        <dbReference type="Proteomes" id="UP000469890"/>
    </source>
</evidence>
<sequence>MTLDLSEYSLSRPSPKLITTPPSPKPEAPLLVVHHTTSPDALTGGSSRVAYSKGGKKKRHLDEPQPRDEDKVKMYKTNSSNSLNLDLLDLYLTSGKPTDVKDNQYGLNLLCWACQCKSLDAVKKILQQGDVDINQNSNGPYQLTALHIAAAVNFISGIEYLIQQPNLDLNQQDRAGLTALHYAARSKHYDSVKVLLEAGARLDVADRNGKLALHYAIRHRDPSPSIIRLLLEKRERNNPSCINLVWSASNGNYSAIEESIAVIRNIQILHQLVRAGVFIPLEQGGWWEDLYSDKRDELLELCVHWNRFDCLRYLVEEVVITRKVHYACCQRALHCAVQQRKLDLVVYLCKVAQVGACDSNGYNASLLYAANHGFMEMIPYLLTADTSSDCIQQALLFAKMIGKNKHLSDIFQYFKANTLYSLKETTPANPEISTDISSKIPCVCVNGENAYMVIQNAYLTSHYSKIYKTQPILVYLNRNFSR</sequence>
<feature type="region of interest" description="Disordered" evidence="4">
    <location>
        <begin position="1"/>
        <end position="69"/>
    </location>
</feature>
<dbReference type="Pfam" id="PF12796">
    <property type="entry name" value="Ank_2"/>
    <property type="match status" value="1"/>
</dbReference>
<dbReference type="SMART" id="SM00248">
    <property type="entry name" value="ANK"/>
    <property type="match status" value="7"/>
</dbReference>
<gene>
    <name evidence="5" type="ORF">FB192DRAFT_1453571</name>
</gene>
<evidence type="ECO:0000256" key="3">
    <source>
        <dbReference type="PROSITE-ProRule" id="PRU00023"/>
    </source>
</evidence>
<evidence type="ECO:0000313" key="5">
    <source>
        <dbReference type="EMBL" id="KAF1806500.1"/>
    </source>
</evidence>
<dbReference type="PROSITE" id="PS50088">
    <property type="entry name" value="ANK_REPEAT"/>
    <property type="match status" value="1"/>
</dbReference>
<evidence type="ECO:0000256" key="4">
    <source>
        <dbReference type="SAM" id="MobiDB-lite"/>
    </source>
</evidence>
<dbReference type="Gene3D" id="1.25.40.20">
    <property type="entry name" value="Ankyrin repeat-containing domain"/>
    <property type="match status" value="2"/>
</dbReference>
<proteinExistence type="predicted"/>
<dbReference type="Proteomes" id="UP000469890">
    <property type="component" value="Unassembled WGS sequence"/>
</dbReference>
<comment type="caution">
    <text evidence="5">The sequence shown here is derived from an EMBL/GenBank/DDBJ whole genome shotgun (WGS) entry which is preliminary data.</text>
</comment>
<dbReference type="EMBL" id="JAAECE010000001">
    <property type="protein sequence ID" value="KAF1806500.1"/>
    <property type="molecule type" value="Genomic_DNA"/>
</dbReference>
<reference evidence="5 6" key="1">
    <citation type="submission" date="2019-09" db="EMBL/GenBank/DDBJ databases">
        <authorList>
            <consortium name="DOE Joint Genome Institute"/>
            <person name="Mondo S.J."/>
            <person name="Navarro-Mendoza M.I."/>
            <person name="Perez-Arques C."/>
            <person name="Panchal S."/>
            <person name="Nicolas F.E."/>
            <person name="Ganguly P."/>
            <person name="Pangilinan J."/>
            <person name="Grigoriev I."/>
            <person name="Heitman J."/>
            <person name="Sanya K."/>
            <person name="Garre V."/>
        </authorList>
    </citation>
    <scope>NUCLEOTIDE SEQUENCE [LARGE SCALE GENOMIC DNA]</scope>
    <source>
        <strain evidence="5 6">MU402</strain>
    </source>
</reference>
<evidence type="ECO:0000256" key="1">
    <source>
        <dbReference type="ARBA" id="ARBA00022737"/>
    </source>
</evidence>
<evidence type="ECO:0000256" key="2">
    <source>
        <dbReference type="ARBA" id="ARBA00023043"/>
    </source>
</evidence>